<dbReference type="KEGG" id="hgr:DW355_01210"/>
<dbReference type="PANTHER" id="PTHR31435">
    <property type="entry name" value="PROTEIN NATD1"/>
    <property type="match status" value="1"/>
</dbReference>
<dbReference type="InterPro" id="IPR016181">
    <property type="entry name" value="Acyl_CoA_acyltransferase"/>
</dbReference>
<organism evidence="3 4">
    <name type="scientific">Hylemonella gracilis</name>
    <dbReference type="NCBI Taxonomy" id="80880"/>
    <lineage>
        <taxon>Bacteria</taxon>
        <taxon>Pseudomonadati</taxon>
        <taxon>Pseudomonadota</taxon>
        <taxon>Betaproteobacteria</taxon>
        <taxon>Burkholderiales</taxon>
        <taxon>Comamonadaceae</taxon>
        <taxon>Hylemonella</taxon>
    </lineage>
</organism>
<dbReference type="PROSITE" id="PS51729">
    <property type="entry name" value="GNAT_YJDJ"/>
    <property type="match status" value="1"/>
</dbReference>
<sequence length="101" mass="11136">MHNGLMTHTVQHQEADSKGAFFIARPEGGHLAEMTYSRANPALIIIDHTEVDPSLAGQGIGRKLLDALVAWARQTQTKVVPLCPYAKAQFEKDASIRDILR</sequence>
<evidence type="ECO:0000259" key="2">
    <source>
        <dbReference type="PROSITE" id="PS51729"/>
    </source>
</evidence>
<dbReference type="InterPro" id="IPR031165">
    <property type="entry name" value="GNAT_YJDJ"/>
</dbReference>
<dbReference type="EMBL" id="CP031395">
    <property type="protein sequence ID" value="QBK03568.1"/>
    <property type="molecule type" value="Genomic_DNA"/>
</dbReference>
<dbReference type="OrthoDB" id="9800945at2"/>
<evidence type="ECO:0000313" key="4">
    <source>
        <dbReference type="Proteomes" id="UP000292939"/>
    </source>
</evidence>
<evidence type="ECO:0000313" key="3">
    <source>
        <dbReference type="EMBL" id="QBK03568.1"/>
    </source>
</evidence>
<feature type="domain" description="N-acetyltransferase" evidence="2">
    <location>
        <begin position="14"/>
        <end position="101"/>
    </location>
</feature>
<dbReference type="Pfam" id="PF14542">
    <property type="entry name" value="Acetyltransf_CG"/>
    <property type="match status" value="1"/>
</dbReference>
<gene>
    <name evidence="3" type="ORF">DW355_01210</name>
</gene>
<dbReference type="PANTHER" id="PTHR31435:SF10">
    <property type="entry name" value="BSR4717 PROTEIN"/>
    <property type="match status" value="1"/>
</dbReference>
<dbReference type="PROSITE" id="PS51186">
    <property type="entry name" value="GNAT"/>
    <property type="match status" value="1"/>
</dbReference>
<proteinExistence type="predicted"/>
<dbReference type="AlphaFoldDB" id="A0A4P6UEH6"/>
<dbReference type="GO" id="GO:0016747">
    <property type="term" value="F:acyltransferase activity, transferring groups other than amino-acyl groups"/>
    <property type="evidence" value="ECO:0007669"/>
    <property type="project" value="InterPro"/>
</dbReference>
<dbReference type="CDD" id="cd04301">
    <property type="entry name" value="NAT_SF"/>
    <property type="match status" value="1"/>
</dbReference>
<dbReference type="Gene3D" id="3.40.630.30">
    <property type="match status" value="1"/>
</dbReference>
<accession>A0A4P6UEH6</accession>
<reference evidence="3 4" key="1">
    <citation type="submission" date="2018-07" db="EMBL/GenBank/DDBJ databases">
        <title>Exploring interactions and the metabolic potential of the ultra-small soil bacteria Hylemonella gracilis.</title>
        <authorList>
            <person name="Tyc O."/>
            <person name="Kulkarni P."/>
            <person name="Gawehns F."/>
            <person name="Hundscheid M."/>
            <person name="Zweers H."/>
            <person name="Garbeva P."/>
        </authorList>
    </citation>
    <scope>NUCLEOTIDE SEQUENCE [LARGE SCALE GENOMIC DNA]</scope>
    <source>
        <strain evidence="3 4">NS1</strain>
    </source>
</reference>
<protein>
    <submittedName>
        <fullName evidence="3">N-acetyltransferase</fullName>
    </submittedName>
</protein>
<dbReference type="SUPFAM" id="SSF55729">
    <property type="entry name" value="Acyl-CoA N-acyltransferases (Nat)"/>
    <property type="match status" value="1"/>
</dbReference>
<keyword evidence="3" id="KW-0808">Transferase</keyword>
<dbReference type="InterPro" id="IPR045057">
    <property type="entry name" value="Gcn5-rel_NAT"/>
</dbReference>
<name>A0A4P6UEH6_9BURK</name>
<feature type="domain" description="N-acetyltransferase" evidence="1">
    <location>
        <begin position="1"/>
        <end position="101"/>
    </location>
</feature>
<evidence type="ECO:0000259" key="1">
    <source>
        <dbReference type="PROSITE" id="PS51186"/>
    </source>
</evidence>
<dbReference type="InterPro" id="IPR000182">
    <property type="entry name" value="GNAT_dom"/>
</dbReference>
<dbReference type="Proteomes" id="UP000292939">
    <property type="component" value="Chromosome"/>
</dbReference>